<comment type="caution">
    <text evidence="1">The sequence shown here is derived from an EMBL/GenBank/DDBJ whole genome shotgun (WGS) entry which is preliminary data.</text>
</comment>
<dbReference type="EMBL" id="LIAE01010288">
    <property type="protein sequence ID" value="PAV63974.1"/>
    <property type="molecule type" value="Genomic_DNA"/>
</dbReference>
<protein>
    <submittedName>
        <fullName evidence="1">Uncharacterized protein</fullName>
    </submittedName>
</protein>
<reference evidence="1 2" key="1">
    <citation type="journal article" date="2017" name="Curr. Biol.">
        <title>Genome architecture and evolution of a unichromosomal asexual nematode.</title>
        <authorList>
            <person name="Fradin H."/>
            <person name="Zegar C."/>
            <person name="Gutwein M."/>
            <person name="Lucas J."/>
            <person name="Kovtun M."/>
            <person name="Corcoran D."/>
            <person name="Baugh L.R."/>
            <person name="Kiontke K."/>
            <person name="Gunsalus K."/>
            <person name="Fitch D.H."/>
            <person name="Piano F."/>
        </authorList>
    </citation>
    <scope>NUCLEOTIDE SEQUENCE [LARGE SCALE GENOMIC DNA]</scope>
    <source>
        <strain evidence="1">PF1309</strain>
    </source>
</reference>
<name>A0A2A2JQG9_9BILA</name>
<dbReference type="AlphaFoldDB" id="A0A2A2JQG9"/>
<organism evidence="1 2">
    <name type="scientific">Diploscapter pachys</name>
    <dbReference type="NCBI Taxonomy" id="2018661"/>
    <lineage>
        <taxon>Eukaryota</taxon>
        <taxon>Metazoa</taxon>
        <taxon>Ecdysozoa</taxon>
        <taxon>Nematoda</taxon>
        <taxon>Chromadorea</taxon>
        <taxon>Rhabditida</taxon>
        <taxon>Rhabditina</taxon>
        <taxon>Rhabditomorpha</taxon>
        <taxon>Rhabditoidea</taxon>
        <taxon>Rhabditidae</taxon>
        <taxon>Diploscapter</taxon>
    </lineage>
</organism>
<dbReference type="Proteomes" id="UP000218231">
    <property type="component" value="Unassembled WGS sequence"/>
</dbReference>
<evidence type="ECO:0000313" key="2">
    <source>
        <dbReference type="Proteomes" id="UP000218231"/>
    </source>
</evidence>
<accession>A0A2A2JQG9</accession>
<keyword evidence="2" id="KW-1185">Reference proteome</keyword>
<sequence length="122" mass="13579">MWQNAAAPGACGFFEPLELDAELGPPVEGPVAAPEALELDDCWALGDESFVQLFSLERYFRAVRQVVGKRMGNDRKGRRMNEAGMTKEWNGHYHKNKQVESTNQGISELRGGIDLKCRKIAA</sequence>
<gene>
    <name evidence="1" type="ORF">WR25_02725</name>
</gene>
<evidence type="ECO:0000313" key="1">
    <source>
        <dbReference type="EMBL" id="PAV63974.1"/>
    </source>
</evidence>
<proteinExistence type="predicted"/>